<protein>
    <recommendedName>
        <fullName evidence="4">Protein transport protein SEC31</fullName>
    </recommendedName>
    <alternativeName>
        <fullName evidence="3">Protein transport protein sec31</fullName>
    </alternativeName>
</protein>
<sequence length="517" mass="59496">MIFNKAYLTSFSTLKPYIALASKGRVLDSKFKLSSELSIYNYINNTTSEIIQSENEFLTLKWCERENSDIFLACGMSNSTLEIYSYIEELKLCNTYKGFEGEVRAIDFNTSKNVIAAGSSTGVIIFINLDKPDHQYKCDIPLNYSIMCLSWNYKVSRILSVGTECGKILVLDIKNKNVALTIKNKDINIVHTIKWHPKFSTYIFAGTNMNSLVMFKLDSNSLDKIGSFKENIIGFDFLSNDILIIYSETQLDTLNINDLNLIKTESIESVHQISFSKKDPLCCYSYVKGQTEIKTSNFTNIHTNVQLAGHLIGNRNYKIQDTEFKLCENETEESSIIKILYANKEYTFNEEIRSKIAQILIENIEKNKSENISNNENNNFDLNDDLTINLIKNNVKYLETIEDKSLSVKFFVDLLINKKMDFEGNEYLFYILVTKDYSDLINKISNDQYRILILILFYSSLSNNEVIQLLEKFNTKLNNSLINLIINKPEKFYINSDVNIGIYNISSFLKTMDVNSI</sequence>
<dbReference type="GO" id="GO:0070971">
    <property type="term" value="C:endoplasmic reticulum exit site"/>
    <property type="evidence" value="ECO:0007669"/>
    <property type="project" value="TreeGrafter"/>
</dbReference>
<dbReference type="VEuPathDB" id="MicrosporidiaDB:NAPIS_ORF01134"/>
<dbReference type="PANTHER" id="PTHR13923:SF11">
    <property type="entry name" value="SECRETORY 31, ISOFORM D"/>
    <property type="match status" value="1"/>
</dbReference>
<name>T0L177_9MICR</name>
<dbReference type="SUPFAM" id="SSF50978">
    <property type="entry name" value="WD40 repeat-like"/>
    <property type="match status" value="1"/>
</dbReference>
<evidence type="ECO:0000256" key="7">
    <source>
        <dbReference type="ARBA" id="ARBA00022737"/>
    </source>
</evidence>
<keyword evidence="13" id="KW-1185">Reference proteome</keyword>
<evidence type="ECO:0000313" key="12">
    <source>
        <dbReference type="EMBL" id="EQB61297.1"/>
    </source>
</evidence>
<keyword evidence="7" id="KW-0677">Repeat</keyword>
<dbReference type="InterPro" id="IPR001680">
    <property type="entry name" value="WD40_rpt"/>
</dbReference>
<dbReference type="InterPro" id="IPR015943">
    <property type="entry name" value="WD40/YVTN_repeat-like_dom_sf"/>
</dbReference>
<dbReference type="InterPro" id="IPR040251">
    <property type="entry name" value="SEC31-like"/>
</dbReference>
<dbReference type="HOGENOM" id="CLU_526853_0_0_1"/>
<dbReference type="EMBL" id="KE647155">
    <property type="protein sequence ID" value="EQB61297.1"/>
    <property type="molecule type" value="Genomic_DNA"/>
</dbReference>
<evidence type="ECO:0000256" key="2">
    <source>
        <dbReference type="ARBA" id="ARBA00009358"/>
    </source>
</evidence>
<evidence type="ECO:0000256" key="3">
    <source>
        <dbReference type="ARBA" id="ARBA00013507"/>
    </source>
</evidence>
<dbReference type="PANTHER" id="PTHR13923">
    <property type="entry name" value="SEC31-RELATED PROTEIN"/>
    <property type="match status" value="1"/>
</dbReference>
<reference evidence="12 13" key="1">
    <citation type="journal article" date="2013" name="BMC Genomics">
        <title>Genome sequencing and comparative genomics of honey bee microsporidia, Nosema apis reveal novel insights into host-parasite interactions.</title>
        <authorList>
            <person name="Chen Yp."/>
            <person name="Pettis J.S."/>
            <person name="Zhao Y."/>
            <person name="Liu X."/>
            <person name="Tallon L.J."/>
            <person name="Sadzewicz L.D."/>
            <person name="Li R."/>
            <person name="Zheng H."/>
            <person name="Huang S."/>
            <person name="Zhang X."/>
            <person name="Hamilton M.C."/>
            <person name="Pernal S.F."/>
            <person name="Melathopoulos A.P."/>
            <person name="Yan X."/>
            <person name="Evans J.D."/>
        </authorList>
    </citation>
    <scope>NUCLEOTIDE SEQUENCE [LARGE SCALE GENOMIC DNA]</scope>
    <source>
        <strain evidence="12 13">BRL 01</strain>
    </source>
</reference>
<keyword evidence="8" id="KW-0256">Endoplasmic reticulum</keyword>
<dbReference type="Proteomes" id="UP000053780">
    <property type="component" value="Unassembled WGS sequence"/>
</dbReference>
<dbReference type="Gene3D" id="2.130.10.10">
    <property type="entry name" value="YVTN repeat-like/Quinoprotein amine dehydrogenase"/>
    <property type="match status" value="1"/>
</dbReference>
<dbReference type="GO" id="GO:0015031">
    <property type="term" value="P:protein transport"/>
    <property type="evidence" value="ECO:0007669"/>
    <property type="project" value="UniProtKB-KW"/>
</dbReference>
<keyword evidence="9" id="KW-0931">ER-Golgi transport</keyword>
<dbReference type="AlphaFoldDB" id="T0L177"/>
<accession>T0L177</accession>
<comment type="similarity">
    <text evidence="2">Belongs to the WD repeat SEC31 family.</text>
</comment>
<comment type="function">
    <text evidence="11">Component of the coat protein complex II (COPII) which promotes the formation of transport vesicles from the endoplasmic reticulum (ER). The coat has two main functions, the physical deformation of the endoplasmic reticulum membrane into vesicles and the selection of cargo molecules.</text>
</comment>
<evidence type="ECO:0000256" key="10">
    <source>
        <dbReference type="ARBA" id="ARBA00022927"/>
    </source>
</evidence>
<evidence type="ECO:0000256" key="4">
    <source>
        <dbReference type="ARBA" id="ARBA00021236"/>
    </source>
</evidence>
<dbReference type="GO" id="GO:0007029">
    <property type="term" value="P:endoplasmic reticulum organization"/>
    <property type="evidence" value="ECO:0007669"/>
    <property type="project" value="TreeGrafter"/>
</dbReference>
<gene>
    <name evidence="12" type="ORF">NAPIS_ORF01134</name>
</gene>
<dbReference type="InterPro" id="IPR036322">
    <property type="entry name" value="WD40_repeat_dom_sf"/>
</dbReference>
<dbReference type="GO" id="GO:0090110">
    <property type="term" value="P:COPII-coated vesicle cargo loading"/>
    <property type="evidence" value="ECO:0007669"/>
    <property type="project" value="TreeGrafter"/>
</dbReference>
<dbReference type="OrthoDB" id="542917at2759"/>
<evidence type="ECO:0000256" key="9">
    <source>
        <dbReference type="ARBA" id="ARBA00022892"/>
    </source>
</evidence>
<dbReference type="GO" id="GO:0030127">
    <property type="term" value="C:COPII vesicle coat"/>
    <property type="evidence" value="ECO:0007669"/>
    <property type="project" value="TreeGrafter"/>
</dbReference>
<dbReference type="SMART" id="SM00320">
    <property type="entry name" value="WD40"/>
    <property type="match status" value="2"/>
</dbReference>
<evidence type="ECO:0000256" key="6">
    <source>
        <dbReference type="ARBA" id="ARBA00022574"/>
    </source>
</evidence>
<evidence type="ECO:0000313" key="13">
    <source>
        <dbReference type="Proteomes" id="UP000053780"/>
    </source>
</evidence>
<evidence type="ECO:0000256" key="11">
    <source>
        <dbReference type="ARBA" id="ARBA00025471"/>
    </source>
</evidence>
<organism evidence="12 13">
    <name type="scientific">Vairimorpha apis BRL 01</name>
    <dbReference type="NCBI Taxonomy" id="1037528"/>
    <lineage>
        <taxon>Eukaryota</taxon>
        <taxon>Fungi</taxon>
        <taxon>Fungi incertae sedis</taxon>
        <taxon>Microsporidia</taxon>
        <taxon>Nosematidae</taxon>
        <taxon>Vairimorpha</taxon>
    </lineage>
</organism>
<proteinExistence type="inferred from homology"/>
<keyword evidence="5" id="KW-0813">Transport</keyword>
<keyword evidence="6" id="KW-0853">WD repeat</keyword>
<keyword evidence="10" id="KW-0653">Protein transport</keyword>
<evidence type="ECO:0000256" key="8">
    <source>
        <dbReference type="ARBA" id="ARBA00022824"/>
    </source>
</evidence>
<evidence type="ECO:0000256" key="5">
    <source>
        <dbReference type="ARBA" id="ARBA00022448"/>
    </source>
</evidence>
<comment type="subcellular location">
    <subcellularLocation>
        <location evidence="1">Endoplasmic reticulum</location>
    </subcellularLocation>
</comment>
<evidence type="ECO:0000256" key="1">
    <source>
        <dbReference type="ARBA" id="ARBA00004240"/>
    </source>
</evidence>
<dbReference type="GO" id="GO:0005198">
    <property type="term" value="F:structural molecule activity"/>
    <property type="evidence" value="ECO:0007669"/>
    <property type="project" value="TreeGrafter"/>
</dbReference>